<evidence type="ECO:0000313" key="2">
    <source>
        <dbReference type="WBParaSite" id="Hba_15020"/>
    </source>
</evidence>
<dbReference type="Proteomes" id="UP000095283">
    <property type="component" value="Unplaced"/>
</dbReference>
<dbReference type="AlphaFoldDB" id="A0A1I7XCD7"/>
<reference evidence="2" key="1">
    <citation type="submission" date="2016-11" db="UniProtKB">
        <authorList>
            <consortium name="WormBaseParasite"/>
        </authorList>
    </citation>
    <scope>IDENTIFICATION</scope>
</reference>
<dbReference type="WBParaSite" id="Hba_15020">
    <property type="protein sequence ID" value="Hba_15020"/>
    <property type="gene ID" value="Hba_15020"/>
</dbReference>
<keyword evidence="1" id="KW-1185">Reference proteome</keyword>
<protein>
    <submittedName>
        <fullName evidence="2">CS domain-containing protein</fullName>
    </submittedName>
</protein>
<name>A0A1I7XCD7_HETBA</name>
<proteinExistence type="predicted"/>
<accession>A0A1I7XCD7</accession>
<organism evidence="1 2">
    <name type="scientific">Heterorhabditis bacteriophora</name>
    <name type="common">Entomopathogenic nematode worm</name>
    <dbReference type="NCBI Taxonomy" id="37862"/>
    <lineage>
        <taxon>Eukaryota</taxon>
        <taxon>Metazoa</taxon>
        <taxon>Ecdysozoa</taxon>
        <taxon>Nematoda</taxon>
        <taxon>Chromadorea</taxon>
        <taxon>Rhabditida</taxon>
        <taxon>Rhabditina</taxon>
        <taxon>Rhabditomorpha</taxon>
        <taxon>Strongyloidea</taxon>
        <taxon>Heterorhabditidae</taxon>
        <taxon>Heterorhabditis</taxon>
    </lineage>
</organism>
<sequence length="113" mass="13391">MAITLPSSEIRNRKNSLLVSFYGKYVIKVKPLQEFNVNCKLHCSLHYESKLTRLSFILKAPTEEDYDSEDSVQHEKEMHNIVKDIEGDRLRDSVADSRWRLNDVFHEPRHQFE</sequence>
<evidence type="ECO:0000313" key="1">
    <source>
        <dbReference type="Proteomes" id="UP000095283"/>
    </source>
</evidence>